<proteinExistence type="predicted"/>
<dbReference type="VEuPathDB" id="FungiDB:RhiirFUN_023977"/>
<sequence>MDHEFLRNFLNTPPVEKYKSKTFKRSKTYDFESKSDPLAMFELKLKAASLYLSSVNEKLDEQICLVIAFRTLRNIKSQMLESERHLVVGGS</sequence>
<organism evidence="1 2">
    <name type="scientific">Rhizophagus irregularis</name>
    <dbReference type="NCBI Taxonomy" id="588596"/>
    <lineage>
        <taxon>Eukaryota</taxon>
        <taxon>Fungi</taxon>
        <taxon>Fungi incertae sedis</taxon>
        <taxon>Mucoromycota</taxon>
        <taxon>Glomeromycotina</taxon>
        <taxon>Glomeromycetes</taxon>
        <taxon>Glomerales</taxon>
        <taxon>Glomeraceae</taxon>
        <taxon>Rhizophagus</taxon>
    </lineage>
</organism>
<gene>
    <name evidence="1" type="ORF">RhiirA4_545398</name>
</gene>
<comment type="caution">
    <text evidence="1">The sequence shown here is derived from an EMBL/GenBank/DDBJ whole genome shotgun (WGS) entry which is preliminary data.</text>
</comment>
<dbReference type="Proteomes" id="UP000234323">
    <property type="component" value="Unassembled WGS sequence"/>
</dbReference>
<keyword evidence="2" id="KW-1185">Reference proteome</keyword>
<protein>
    <submittedName>
        <fullName evidence="1">Uncharacterized protein</fullName>
    </submittedName>
</protein>
<evidence type="ECO:0000313" key="2">
    <source>
        <dbReference type="Proteomes" id="UP000234323"/>
    </source>
</evidence>
<name>A0A2I1GSI8_9GLOM</name>
<dbReference type="AlphaFoldDB" id="A0A2I1GSI8"/>
<dbReference type="EMBL" id="LLXI01000764">
    <property type="protein sequence ID" value="PKY49610.1"/>
    <property type="molecule type" value="Genomic_DNA"/>
</dbReference>
<feature type="non-terminal residue" evidence="1">
    <location>
        <position position="91"/>
    </location>
</feature>
<reference evidence="1 2" key="1">
    <citation type="submission" date="2015-10" db="EMBL/GenBank/DDBJ databases">
        <title>Genome analyses suggest a sexual origin of heterokaryosis in a supposedly ancient asexual fungus.</title>
        <authorList>
            <person name="Ropars J."/>
            <person name="Sedzielewska K."/>
            <person name="Noel J."/>
            <person name="Charron P."/>
            <person name="Farinelli L."/>
            <person name="Marton T."/>
            <person name="Kruger M."/>
            <person name="Pelin A."/>
            <person name="Brachmann A."/>
            <person name="Corradi N."/>
        </authorList>
    </citation>
    <scope>NUCLEOTIDE SEQUENCE [LARGE SCALE GENOMIC DNA]</scope>
    <source>
        <strain evidence="1 2">A4</strain>
    </source>
</reference>
<accession>A0A2I1GSI8</accession>
<evidence type="ECO:0000313" key="1">
    <source>
        <dbReference type="EMBL" id="PKY49610.1"/>
    </source>
</evidence>